<evidence type="ECO:0000313" key="3">
    <source>
        <dbReference type="Proteomes" id="UP000789570"/>
    </source>
</evidence>
<dbReference type="EMBL" id="CAJVPQ010000640">
    <property type="protein sequence ID" value="CAG8498777.1"/>
    <property type="molecule type" value="Genomic_DNA"/>
</dbReference>
<comment type="caution">
    <text evidence="2">The sequence shown here is derived from an EMBL/GenBank/DDBJ whole genome shotgun (WGS) entry which is preliminary data.</text>
</comment>
<feature type="region of interest" description="Disordered" evidence="1">
    <location>
        <begin position="124"/>
        <end position="146"/>
    </location>
</feature>
<organism evidence="2 3">
    <name type="scientific">Funneliformis caledonium</name>
    <dbReference type="NCBI Taxonomy" id="1117310"/>
    <lineage>
        <taxon>Eukaryota</taxon>
        <taxon>Fungi</taxon>
        <taxon>Fungi incertae sedis</taxon>
        <taxon>Mucoromycota</taxon>
        <taxon>Glomeromycotina</taxon>
        <taxon>Glomeromycetes</taxon>
        <taxon>Glomerales</taxon>
        <taxon>Glomeraceae</taxon>
        <taxon>Funneliformis</taxon>
    </lineage>
</organism>
<evidence type="ECO:0000256" key="1">
    <source>
        <dbReference type="SAM" id="MobiDB-lite"/>
    </source>
</evidence>
<proteinExistence type="predicted"/>
<evidence type="ECO:0000313" key="2">
    <source>
        <dbReference type="EMBL" id="CAG8498777.1"/>
    </source>
</evidence>
<dbReference type="Proteomes" id="UP000789570">
    <property type="component" value="Unassembled WGS sequence"/>
</dbReference>
<name>A0A9N8ZKQ2_9GLOM</name>
<feature type="compositionally biased region" description="Basic and acidic residues" evidence="1">
    <location>
        <begin position="129"/>
        <end position="142"/>
    </location>
</feature>
<protein>
    <submittedName>
        <fullName evidence="2">9030_t:CDS:1</fullName>
    </submittedName>
</protein>
<keyword evidence="3" id="KW-1185">Reference proteome</keyword>
<dbReference type="AlphaFoldDB" id="A0A9N8ZKQ2"/>
<sequence>MTFSELIDKLKGELKLLVSSVKDARWIEDYNEKTREVTYVGIREVLLKSLNNSSNELGSKFFDQALNLCKVRNIPFYGMTKLPHNGNYAMVNSNNSQPRRERHPLAYHISRILDDVTGLDITLPTEGVNSKKDTNKGKNPEKNDDEVEASTLVKFLDFCDRAFSKGNYIRYAAEKRFLSEYIKKTFEDADKVPVELSEPTEIHPKAVYFSSQLEYKGLPKSRNSKPFFMDSGLTDLEVPNI</sequence>
<gene>
    <name evidence="2" type="ORF">FCALED_LOCUS3594</name>
</gene>
<accession>A0A9N8ZKQ2</accession>
<reference evidence="2" key="1">
    <citation type="submission" date="2021-06" db="EMBL/GenBank/DDBJ databases">
        <authorList>
            <person name="Kallberg Y."/>
            <person name="Tangrot J."/>
            <person name="Rosling A."/>
        </authorList>
    </citation>
    <scope>NUCLEOTIDE SEQUENCE</scope>
    <source>
        <strain evidence="2">UK204</strain>
    </source>
</reference>